<feature type="binding site" evidence="6">
    <location>
        <begin position="238"/>
        <end position="242"/>
    </location>
    <ligand>
        <name>FAD</name>
        <dbReference type="ChEBI" id="CHEBI:57692"/>
    </ligand>
</feature>
<feature type="site" description="Electron transfer via tryptophanyl radical" evidence="7">
    <location>
        <position position="387"/>
    </location>
</feature>
<comment type="similarity">
    <text evidence="8">Belongs to the DNA photolyase family.</text>
</comment>
<dbReference type="InterPro" id="IPR036155">
    <property type="entry name" value="Crypto/Photolyase_N_sf"/>
</dbReference>
<dbReference type="PANTHER" id="PTHR11455">
    <property type="entry name" value="CRYPTOCHROME"/>
    <property type="match status" value="1"/>
</dbReference>
<evidence type="ECO:0000313" key="11">
    <source>
        <dbReference type="Proteomes" id="UP000001844"/>
    </source>
</evidence>
<dbReference type="HOGENOM" id="CLU_010348_2_2_6"/>
<keyword evidence="5 8" id="KW-0157">Chromophore</keyword>
<dbReference type="InterPro" id="IPR018394">
    <property type="entry name" value="DNA_photolyase_1_CS_C"/>
</dbReference>
<dbReference type="Gene3D" id="3.40.50.620">
    <property type="entry name" value="HUPs"/>
    <property type="match status" value="1"/>
</dbReference>
<dbReference type="InterPro" id="IPR006050">
    <property type="entry name" value="DNA_photolyase_N"/>
</dbReference>
<dbReference type="PRINTS" id="PR00147">
    <property type="entry name" value="DNAPHOTLYASE"/>
</dbReference>
<protein>
    <submittedName>
        <fullName evidence="10">Deoxyribodipyrimidine photo-lyase</fullName>
        <ecNumber evidence="10">4.1.99.3</ecNumber>
    </submittedName>
</protein>
<dbReference type="SUPFAM" id="SSF48173">
    <property type="entry name" value="Cryptochrome/photolyase FAD-binding domain"/>
    <property type="match status" value="1"/>
</dbReference>
<dbReference type="STRING" id="472759.Nhal_0252"/>
<feature type="binding site" evidence="6">
    <location>
        <begin position="377"/>
        <end position="379"/>
    </location>
    <ligand>
        <name>FAD</name>
        <dbReference type="ChEBI" id="CHEBI:57692"/>
    </ligand>
</feature>
<comment type="cofactor">
    <cofactor evidence="1">
        <name>(6R)-5,10-methylene-5,6,7,8-tetrahydrofolate</name>
        <dbReference type="ChEBI" id="CHEBI:15636"/>
    </cofactor>
</comment>
<evidence type="ECO:0000256" key="2">
    <source>
        <dbReference type="ARBA" id="ARBA00005862"/>
    </source>
</evidence>
<dbReference type="PANTHER" id="PTHR11455:SF9">
    <property type="entry name" value="CRYPTOCHROME CIRCADIAN CLOCK 5 ISOFORM X1"/>
    <property type="match status" value="1"/>
</dbReference>
<dbReference type="GO" id="GO:0003904">
    <property type="term" value="F:deoxyribodipyrimidine photo-lyase activity"/>
    <property type="evidence" value="ECO:0007669"/>
    <property type="project" value="UniProtKB-EC"/>
</dbReference>
<dbReference type="Gene3D" id="1.10.579.10">
    <property type="entry name" value="DNA Cyclobutane Dipyrimidine Photolyase, subunit A, domain 3"/>
    <property type="match status" value="1"/>
</dbReference>
<dbReference type="Pfam" id="PF00875">
    <property type="entry name" value="DNA_photolyase"/>
    <property type="match status" value="1"/>
</dbReference>
<dbReference type="eggNOG" id="COG0415">
    <property type="taxonomic scope" value="Bacteria"/>
</dbReference>
<dbReference type="InterPro" id="IPR002081">
    <property type="entry name" value="Cryptochrome/DNA_photolyase_1"/>
</dbReference>
<evidence type="ECO:0000256" key="4">
    <source>
        <dbReference type="ARBA" id="ARBA00022827"/>
    </source>
</evidence>
<keyword evidence="11" id="KW-1185">Reference proteome</keyword>
<sequence>MAQPTALVWFRRDLRLGDNPALAAACALGGQVIPVYIDAPEEEGAWPPGAASRWWQHHSLAALDSGLKKRNSRLIVRQGPSHKALGQLAEETSATHIFWNRRYEPAVIKRDQAIKQQLRAAGLTVKSTNALLLFEPWEIAKNDGMPYRIFTPFWKTCLEKGIGRSPFPPPQHLPPVNRQLQSEPLSTLGLLPKIPWDQEFYTHWTPGEAGAWRQWECFLEEALGKYHQERDRPDLPGTSRLSPHLHFGEISPRQIAFQIQIQMDRRAELTAGGQAYLRQLGWREFAYHLLYHFPETPEKPLNEGFTHFPWAEDYGEALTAWQQGRTGIPLVDAGMRELWRTGWMHNRVRMIAASLLTKNLRIPWQEGERWFWETLVDADLASNTLGWQWVAGCGADAAPYFRVFNPVLQGKKFDPEGKYVQQWIPELRKISKQHIHEPWKEARQPLSTPGSVGGQSGAWGVRSRNVLFPYDNPKIHR</sequence>
<dbReference type="GO" id="GO:0006139">
    <property type="term" value="P:nucleobase-containing compound metabolic process"/>
    <property type="evidence" value="ECO:0007669"/>
    <property type="project" value="UniProtKB-ARBA"/>
</dbReference>
<evidence type="ECO:0000256" key="5">
    <source>
        <dbReference type="ARBA" id="ARBA00022991"/>
    </source>
</evidence>
<keyword evidence="3 6" id="KW-0285">Flavoprotein</keyword>
<dbReference type="GO" id="GO:0006950">
    <property type="term" value="P:response to stress"/>
    <property type="evidence" value="ECO:0007669"/>
    <property type="project" value="UniProtKB-ARBA"/>
</dbReference>
<dbReference type="Gene3D" id="1.25.40.80">
    <property type="match status" value="1"/>
</dbReference>
<feature type="site" description="Electron transfer via tryptophanyl radical" evidence="7">
    <location>
        <position position="310"/>
    </location>
</feature>
<keyword evidence="10" id="KW-0456">Lyase</keyword>
<dbReference type="EC" id="4.1.99.3" evidence="10"/>
<comment type="cofactor">
    <cofactor evidence="6">
        <name>FAD</name>
        <dbReference type="ChEBI" id="CHEBI:57692"/>
    </cofactor>
    <text evidence="6">Binds 1 FAD per subunit.</text>
</comment>
<evidence type="ECO:0000256" key="8">
    <source>
        <dbReference type="RuleBase" id="RU004182"/>
    </source>
</evidence>
<feature type="binding site" evidence="6">
    <location>
        <position position="276"/>
    </location>
    <ligand>
        <name>FAD</name>
        <dbReference type="ChEBI" id="CHEBI:57692"/>
    </ligand>
</feature>
<name>D5BUQ3_NITHN</name>
<dbReference type="AlphaFoldDB" id="D5BUQ3"/>
<dbReference type="InterPro" id="IPR036134">
    <property type="entry name" value="Crypto/Photolyase_FAD-like_sf"/>
</dbReference>
<dbReference type="GO" id="GO:0009416">
    <property type="term" value="P:response to light stimulus"/>
    <property type="evidence" value="ECO:0007669"/>
    <property type="project" value="TreeGrafter"/>
</dbReference>
<comment type="similarity">
    <text evidence="2">Belongs to the DNA photolyase class-1 family.</text>
</comment>
<evidence type="ECO:0000259" key="9">
    <source>
        <dbReference type="PROSITE" id="PS51645"/>
    </source>
</evidence>
<dbReference type="Pfam" id="PF03441">
    <property type="entry name" value="FAD_binding_7"/>
    <property type="match status" value="1"/>
</dbReference>
<dbReference type="GO" id="GO:0003677">
    <property type="term" value="F:DNA binding"/>
    <property type="evidence" value="ECO:0007669"/>
    <property type="project" value="TreeGrafter"/>
</dbReference>
<dbReference type="PROSITE" id="PS00394">
    <property type="entry name" value="DNA_PHOTOLYASES_1_1"/>
    <property type="match status" value="1"/>
</dbReference>
<keyword evidence="4 6" id="KW-0274">FAD</keyword>
<feature type="binding site" evidence="6">
    <location>
        <position position="226"/>
    </location>
    <ligand>
        <name>FAD</name>
        <dbReference type="ChEBI" id="CHEBI:57692"/>
    </ligand>
</feature>
<organism evidence="10 11">
    <name type="scientific">Nitrosococcus halophilus (strain Nc4)</name>
    <dbReference type="NCBI Taxonomy" id="472759"/>
    <lineage>
        <taxon>Bacteria</taxon>
        <taxon>Pseudomonadati</taxon>
        <taxon>Pseudomonadota</taxon>
        <taxon>Gammaproteobacteria</taxon>
        <taxon>Chromatiales</taxon>
        <taxon>Chromatiaceae</taxon>
        <taxon>Nitrosococcus</taxon>
    </lineage>
</organism>
<evidence type="ECO:0000256" key="7">
    <source>
        <dbReference type="PIRSR" id="PIRSR602081-2"/>
    </source>
</evidence>
<dbReference type="PROSITE" id="PS51645">
    <property type="entry name" value="PHR_CRY_ALPHA_BETA"/>
    <property type="match status" value="1"/>
</dbReference>
<dbReference type="InterPro" id="IPR014729">
    <property type="entry name" value="Rossmann-like_a/b/a_fold"/>
</dbReference>
<dbReference type="Proteomes" id="UP000001844">
    <property type="component" value="Chromosome"/>
</dbReference>
<evidence type="ECO:0000256" key="6">
    <source>
        <dbReference type="PIRSR" id="PIRSR602081-1"/>
    </source>
</evidence>
<proteinExistence type="inferred from homology"/>
<dbReference type="OrthoDB" id="9772484at2"/>
<evidence type="ECO:0000256" key="1">
    <source>
        <dbReference type="ARBA" id="ARBA00001932"/>
    </source>
</evidence>
<dbReference type="InterPro" id="IPR005101">
    <property type="entry name" value="Cryptochr/Photolyase_FAD-bd"/>
</dbReference>
<evidence type="ECO:0000313" key="10">
    <source>
        <dbReference type="EMBL" id="ADE13453.1"/>
    </source>
</evidence>
<dbReference type="GO" id="GO:0071949">
    <property type="term" value="F:FAD binding"/>
    <property type="evidence" value="ECO:0007669"/>
    <property type="project" value="TreeGrafter"/>
</dbReference>
<accession>D5BUQ3</accession>
<dbReference type="RefSeq" id="WP_013031349.1">
    <property type="nucleotide sequence ID" value="NC_013960.1"/>
</dbReference>
<gene>
    <name evidence="10" type="ordered locus">Nhal_0252</name>
</gene>
<evidence type="ECO:0000256" key="3">
    <source>
        <dbReference type="ARBA" id="ARBA00022630"/>
    </source>
</evidence>
<feature type="domain" description="Photolyase/cryptochrome alpha/beta" evidence="9">
    <location>
        <begin position="4"/>
        <end position="133"/>
    </location>
</feature>
<dbReference type="SUPFAM" id="SSF52425">
    <property type="entry name" value="Cryptochrome/photolyase, N-terminal domain"/>
    <property type="match status" value="1"/>
</dbReference>
<feature type="site" description="Electron transfer via tryptophanyl radical" evidence="7">
    <location>
        <position position="364"/>
    </location>
</feature>
<dbReference type="EMBL" id="CP001798">
    <property type="protein sequence ID" value="ADE13453.1"/>
    <property type="molecule type" value="Genomic_DNA"/>
</dbReference>
<dbReference type="KEGG" id="nhl:Nhal_0252"/>
<reference evidence="11" key="1">
    <citation type="submission" date="2010-04" db="EMBL/GenBank/DDBJ databases">
        <title>Complete genome sequence of Nitrosococcus halophilus Nc4, a salt-adapted, aerobic obligate ammonia-oxidizing sulfur purple bacterium.</title>
        <authorList>
            <consortium name="US DOE Joint Genome Institute"/>
            <person name="Campbell M.A."/>
            <person name="Malfatti S.A."/>
            <person name="Chain P.S.G."/>
            <person name="Heidelberg J.F."/>
            <person name="Ward B.B."/>
            <person name="Klotz M.G."/>
        </authorList>
    </citation>
    <scope>NUCLEOTIDE SEQUENCE [LARGE SCALE GENOMIC DNA]</scope>
    <source>
        <strain evidence="11">Nc4</strain>
    </source>
</reference>